<evidence type="ECO:0000313" key="2">
    <source>
        <dbReference type="EMBL" id="ROT74559.1"/>
    </source>
</evidence>
<dbReference type="STRING" id="6689.A0A3R7M803"/>
<dbReference type="Proteomes" id="UP000283509">
    <property type="component" value="Unassembled WGS sequence"/>
</dbReference>
<gene>
    <name evidence="2" type="ORF">C7M84_006894</name>
</gene>
<dbReference type="GO" id="GO:0071897">
    <property type="term" value="P:DNA biosynthetic process"/>
    <property type="evidence" value="ECO:0007669"/>
    <property type="project" value="UniProtKB-ARBA"/>
</dbReference>
<proteinExistence type="predicted"/>
<reference evidence="2 3" key="1">
    <citation type="submission" date="2018-04" db="EMBL/GenBank/DDBJ databases">
        <authorList>
            <person name="Zhang X."/>
            <person name="Yuan J."/>
            <person name="Li F."/>
            <person name="Xiang J."/>
        </authorList>
    </citation>
    <scope>NUCLEOTIDE SEQUENCE [LARGE SCALE GENOMIC DNA]</scope>
    <source>
        <tissue evidence="2">Muscle</tissue>
    </source>
</reference>
<accession>A0A3R7M803</accession>
<dbReference type="InterPro" id="IPR000477">
    <property type="entry name" value="RT_dom"/>
</dbReference>
<reference evidence="2 3" key="2">
    <citation type="submission" date="2019-01" db="EMBL/GenBank/DDBJ databases">
        <title>The decoding of complex shrimp genome reveals the adaptation for benthos swimmer, frequently molting mechanism and breeding impact on genome.</title>
        <authorList>
            <person name="Sun Y."/>
            <person name="Gao Y."/>
            <person name="Yu Y."/>
        </authorList>
    </citation>
    <scope>NUCLEOTIDE SEQUENCE [LARGE SCALE GENOMIC DNA]</scope>
    <source>
        <tissue evidence="2">Muscle</tissue>
    </source>
</reference>
<keyword evidence="3" id="KW-1185">Reference proteome</keyword>
<feature type="domain" description="Reverse transcriptase" evidence="1">
    <location>
        <begin position="1"/>
        <end position="191"/>
    </location>
</feature>
<comment type="caution">
    <text evidence="2">The sequence shown here is derived from an EMBL/GenBank/DDBJ whole genome shotgun (WGS) entry which is preliminary data.</text>
</comment>
<dbReference type="PANTHER" id="PTHR33332">
    <property type="entry name" value="REVERSE TRANSCRIPTASE DOMAIN-CONTAINING PROTEIN"/>
    <property type="match status" value="1"/>
</dbReference>
<dbReference type="SUPFAM" id="SSF56672">
    <property type="entry name" value="DNA/RNA polymerases"/>
    <property type="match status" value="1"/>
</dbReference>
<sequence length="249" mass="27247">MSLSQSWSDALDTGRNTIVIALDIAGAFDRVWHGGLLSKLTSLGISGGLHTLLRDYLHGRTLSVVVKGHRSKQYPIKASVPQGSVLGPILWNVFINDLLQLVPGVTAYADDCTLSVSYKREESQAAIAQVNTALELIETWGHDGNPHLQQKSQAMVISRSTEASSCINGKIIFGKSVLQMTNSISILGVSFDYCLRFDAYLKEIAKKASTRVTLLRRIISLMPGACKCCAMPKYDPSWNTLLCHGCRHL</sequence>
<name>A0A3R7M803_PENVA</name>
<protein>
    <recommendedName>
        <fullName evidence="1">Reverse transcriptase domain-containing protein</fullName>
    </recommendedName>
</protein>
<dbReference type="Pfam" id="PF00078">
    <property type="entry name" value="RVT_1"/>
    <property type="match status" value="1"/>
</dbReference>
<evidence type="ECO:0000259" key="1">
    <source>
        <dbReference type="PROSITE" id="PS50878"/>
    </source>
</evidence>
<dbReference type="OrthoDB" id="6381169at2759"/>
<organism evidence="2 3">
    <name type="scientific">Penaeus vannamei</name>
    <name type="common">Whiteleg shrimp</name>
    <name type="synonym">Litopenaeus vannamei</name>
    <dbReference type="NCBI Taxonomy" id="6689"/>
    <lineage>
        <taxon>Eukaryota</taxon>
        <taxon>Metazoa</taxon>
        <taxon>Ecdysozoa</taxon>
        <taxon>Arthropoda</taxon>
        <taxon>Crustacea</taxon>
        <taxon>Multicrustacea</taxon>
        <taxon>Malacostraca</taxon>
        <taxon>Eumalacostraca</taxon>
        <taxon>Eucarida</taxon>
        <taxon>Decapoda</taxon>
        <taxon>Dendrobranchiata</taxon>
        <taxon>Penaeoidea</taxon>
        <taxon>Penaeidae</taxon>
        <taxon>Penaeus</taxon>
    </lineage>
</organism>
<dbReference type="AlphaFoldDB" id="A0A3R7M803"/>
<dbReference type="PROSITE" id="PS50878">
    <property type="entry name" value="RT_POL"/>
    <property type="match status" value="1"/>
</dbReference>
<dbReference type="EMBL" id="QCYY01001877">
    <property type="protein sequence ID" value="ROT74559.1"/>
    <property type="molecule type" value="Genomic_DNA"/>
</dbReference>
<evidence type="ECO:0000313" key="3">
    <source>
        <dbReference type="Proteomes" id="UP000283509"/>
    </source>
</evidence>
<dbReference type="InterPro" id="IPR043502">
    <property type="entry name" value="DNA/RNA_pol_sf"/>
</dbReference>